<reference evidence="3" key="1">
    <citation type="journal article" date="2019" name="Int. J. Syst. Evol. Microbiol.">
        <title>The Global Catalogue of Microorganisms (GCM) 10K type strain sequencing project: providing services to taxonomists for standard genome sequencing and annotation.</title>
        <authorList>
            <consortium name="The Broad Institute Genomics Platform"/>
            <consortium name="The Broad Institute Genome Sequencing Center for Infectious Disease"/>
            <person name="Wu L."/>
            <person name="Ma J."/>
        </authorList>
    </citation>
    <scope>NUCLEOTIDE SEQUENCE [LARGE SCALE GENOMIC DNA]</scope>
    <source>
        <strain evidence="3">VKM B-3159</strain>
    </source>
</reference>
<dbReference type="Proteomes" id="UP001225906">
    <property type="component" value="Unassembled WGS sequence"/>
</dbReference>
<keyword evidence="3" id="KW-1185">Reference proteome</keyword>
<sequence length="119" mass="12958">MKQNTGNIRSQSGIGLLGILLVLTAFGILGGVALKALPSYIEFYTIQSTVKRIANDPLLQSDAQRREAFDHQMHVEMINDIKGRDLVIGSGGVAVQYQKKIPLTDTIGLVIDFNATSEE</sequence>
<dbReference type="EMBL" id="JAVCAP010000019">
    <property type="protein sequence ID" value="MDP8568011.1"/>
    <property type="molecule type" value="Genomic_DNA"/>
</dbReference>
<dbReference type="RefSeq" id="WP_306389734.1">
    <property type="nucleotide sequence ID" value="NZ_JAVCAP010000019.1"/>
</dbReference>
<accession>A0ABT9JU02</accession>
<keyword evidence="1" id="KW-0812">Transmembrane</keyword>
<proteinExistence type="predicted"/>
<comment type="caution">
    <text evidence="2">The sequence shown here is derived from an EMBL/GenBank/DDBJ whole genome shotgun (WGS) entry which is preliminary data.</text>
</comment>
<evidence type="ECO:0000313" key="3">
    <source>
        <dbReference type="Proteomes" id="UP001225906"/>
    </source>
</evidence>
<protein>
    <submittedName>
        <fullName evidence="2">DUF4845 domain-containing protein</fullName>
    </submittedName>
</protein>
<dbReference type="InterPro" id="IPR032314">
    <property type="entry name" value="DUF4845"/>
</dbReference>
<evidence type="ECO:0000256" key="1">
    <source>
        <dbReference type="SAM" id="Phobius"/>
    </source>
</evidence>
<organism evidence="2 3">
    <name type="scientific">Methylophilus aquaticus</name>
    <dbReference type="NCBI Taxonomy" id="1971610"/>
    <lineage>
        <taxon>Bacteria</taxon>
        <taxon>Pseudomonadati</taxon>
        <taxon>Pseudomonadota</taxon>
        <taxon>Betaproteobacteria</taxon>
        <taxon>Nitrosomonadales</taxon>
        <taxon>Methylophilaceae</taxon>
        <taxon>Methylophilus</taxon>
    </lineage>
</organism>
<keyword evidence="1" id="KW-1133">Transmembrane helix</keyword>
<feature type="transmembrane region" description="Helical" evidence="1">
    <location>
        <begin position="12"/>
        <end position="34"/>
    </location>
</feature>
<dbReference type="Pfam" id="PF16137">
    <property type="entry name" value="DUF4845"/>
    <property type="match status" value="1"/>
</dbReference>
<keyword evidence="1" id="KW-0472">Membrane</keyword>
<name>A0ABT9JU02_9PROT</name>
<evidence type="ECO:0000313" key="2">
    <source>
        <dbReference type="EMBL" id="MDP8568011.1"/>
    </source>
</evidence>
<gene>
    <name evidence="2" type="ORF">Q9291_09140</name>
</gene>